<feature type="region of interest" description="Disordered" evidence="1">
    <location>
        <begin position="190"/>
        <end position="218"/>
    </location>
</feature>
<dbReference type="PIRSF" id="PIRSF031878">
    <property type="entry name" value="UCP031878"/>
    <property type="match status" value="1"/>
</dbReference>
<proteinExistence type="predicted"/>
<comment type="caution">
    <text evidence="2">The sequence shown here is derived from an EMBL/GenBank/DDBJ whole genome shotgun (WGS) entry which is preliminary data.</text>
</comment>
<reference evidence="2 3" key="1">
    <citation type="submission" date="2020-08" db="EMBL/GenBank/DDBJ databases">
        <title>Genomic Encyclopedia of Type Strains, Phase IV (KMG-IV): sequencing the most valuable type-strain genomes for metagenomic binning, comparative biology and taxonomic classification.</title>
        <authorList>
            <person name="Goeker M."/>
        </authorList>
    </citation>
    <scope>NUCLEOTIDE SEQUENCE [LARGE SCALE GENOMIC DNA]</scope>
    <source>
        <strain evidence="2 3">DSM 101730</strain>
    </source>
</reference>
<organism evidence="2 3">
    <name type="scientific">Amaricoccus macauensis</name>
    <dbReference type="NCBI Taxonomy" id="57001"/>
    <lineage>
        <taxon>Bacteria</taxon>
        <taxon>Pseudomonadati</taxon>
        <taxon>Pseudomonadota</taxon>
        <taxon>Alphaproteobacteria</taxon>
        <taxon>Rhodobacterales</taxon>
        <taxon>Paracoccaceae</taxon>
        <taxon>Amaricoccus</taxon>
    </lineage>
</organism>
<keyword evidence="3" id="KW-1185">Reference proteome</keyword>
<dbReference type="InterPro" id="IPR009922">
    <property type="entry name" value="DUF1457"/>
</dbReference>
<accession>A0A840SPL5</accession>
<gene>
    <name evidence="2" type="ORF">HNP73_002626</name>
</gene>
<evidence type="ECO:0000313" key="3">
    <source>
        <dbReference type="Proteomes" id="UP000549457"/>
    </source>
</evidence>
<evidence type="ECO:0000313" key="2">
    <source>
        <dbReference type="EMBL" id="MBB5222690.1"/>
    </source>
</evidence>
<dbReference type="Proteomes" id="UP000549457">
    <property type="component" value="Unassembled WGS sequence"/>
</dbReference>
<sequence length="218" mass="23662">MLSSLRTYWDRLRAGRIAPYRAEIDPRQFEQALENMFIVEKLAPDNLRIRLAGMKICEMMGMEVRGMQPSCLIDEPDRTRFGRLVNLVMSEPAVVELSLSAQNRAGTYRASMLMMPLRSDFGDINRVIGCTSGGGEIFAAPLAFQIDEVAVSPVEPGPAPTPTAAQLPDIEAKALMPGFAEPASSFASAAPKLRSIDGNPNAPSTPRGATKLRVIDGK</sequence>
<protein>
    <recommendedName>
        <fullName evidence="4">PAS domain-containing protein</fullName>
    </recommendedName>
</protein>
<dbReference type="AlphaFoldDB" id="A0A840SPL5"/>
<dbReference type="EMBL" id="JACHFM010000002">
    <property type="protein sequence ID" value="MBB5222690.1"/>
    <property type="molecule type" value="Genomic_DNA"/>
</dbReference>
<dbReference type="Pfam" id="PF07310">
    <property type="entry name" value="PAS_5"/>
    <property type="match status" value="1"/>
</dbReference>
<evidence type="ECO:0008006" key="4">
    <source>
        <dbReference type="Google" id="ProtNLM"/>
    </source>
</evidence>
<name>A0A840SPL5_9RHOB</name>
<evidence type="ECO:0000256" key="1">
    <source>
        <dbReference type="SAM" id="MobiDB-lite"/>
    </source>
</evidence>